<protein>
    <submittedName>
        <fullName evidence="1">Catalase family protein</fullName>
    </submittedName>
</protein>
<dbReference type="GO" id="GO:0020037">
    <property type="term" value="F:heme binding"/>
    <property type="evidence" value="ECO:0007669"/>
    <property type="project" value="InterPro"/>
</dbReference>
<dbReference type="SUPFAM" id="SSF56634">
    <property type="entry name" value="Heme-dependent catalase-like"/>
    <property type="match status" value="1"/>
</dbReference>
<dbReference type="AlphaFoldDB" id="A0A7V7PLV1"/>
<dbReference type="PANTHER" id="PTHR36195:SF4">
    <property type="entry name" value="DOMAIN PROTEIN, PUTATIVE (AFU_ORTHOLOGUE AFUA_5G01990)-RELATED"/>
    <property type="match status" value="1"/>
</dbReference>
<reference evidence="1 2" key="1">
    <citation type="submission" date="2019-09" db="EMBL/GenBank/DDBJ databases">
        <title>YIM 132180 draft genome.</title>
        <authorList>
            <person name="Zhang K."/>
        </authorList>
    </citation>
    <scope>NUCLEOTIDE SEQUENCE [LARGE SCALE GENOMIC DNA]</scope>
    <source>
        <strain evidence="1 2">YIM 132180</strain>
    </source>
</reference>
<evidence type="ECO:0000313" key="1">
    <source>
        <dbReference type="EMBL" id="KAB0677553.1"/>
    </source>
</evidence>
<dbReference type="Gene3D" id="2.40.180.10">
    <property type="entry name" value="Catalase core domain"/>
    <property type="match status" value="1"/>
</dbReference>
<sequence length="363" mass="39508">MPIAQPIRFQPGIETPTPDEAETIDGIIEAMTHQAEKVAERERHAVRASHAKSSALAVGTLTIHPDLPPELAQGLFAASGSFDVAIRFAQGPGETLADRVGTHRGMAIKVFGVEGEKLGSHRDTTQDFVLASGPTFPSGTAEGFLKDEKQLEAGTSMPEGVKSFVSSAARNLNRVLHAVGTESPKADFFGHPFVHPLSEPYYSQAPIRFGDYVAKVAAFPASAEQDALENQTIDVDSDPDAFRHATEAFIRSEETVFELRVQLWTDAEAQPIEDASVEWKESDSPFRTVATIHIPAQEAGSSERRRYFDEAMSFRPAHTLAAHQPLGSVMRARLRVYEALAAFRQNANGVQPQEPQTVTQIPA</sequence>
<proteinExistence type="predicted"/>
<comment type="caution">
    <text evidence="1">The sequence shown here is derived from an EMBL/GenBank/DDBJ whole genome shotgun (WGS) entry which is preliminary data.</text>
</comment>
<organism evidence="1 2">
    <name type="scientific">Plantimonas leprariae</name>
    <dbReference type="NCBI Taxonomy" id="2615207"/>
    <lineage>
        <taxon>Bacteria</taxon>
        <taxon>Pseudomonadati</taxon>
        <taxon>Pseudomonadota</taxon>
        <taxon>Alphaproteobacteria</taxon>
        <taxon>Hyphomicrobiales</taxon>
        <taxon>Aurantimonadaceae</taxon>
        <taxon>Plantimonas</taxon>
    </lineage>
</organism>
<accession>A0A7V7PLV1</accession>
<keyword evidence="2" id="KW-1185">Reference proteome</keyword>
<dbReference type="Proteomes" id="UP000432089">
    <property type="component" value="Unassembled WGS sequence"/>
</dbReference>
<dbReference type="RefSeq" id="WP_150972060.1">
    <property type="nucleotide sequence ID" value="NZ_VZDO01000016.1"/>
</dbReference>
<dbReference type="EMBL" id="VZDO01000016">
    <property type="protein sequence ID" value="KAB0677553.1"/>
    <property type="molecule type" value="Genomic_DNA"/>
</dbReference>
<dbReference type="CDD" id="cd08152">
    <property type="entry name" value="y4iL_like"/>
    <property type="match status" value="1"/>
</dbReference>
<name>A0A7V7PLV1_9HYPH</name>
<dbReference type="PANTHER" id="PTHR36195">
    <property type="entry name" value="DOMAIN PROTEIN, PUTATIVE (AFU_ORTHOLOGUE AFUA_5G01990)-RELATED-RELATED"/>
    <property type="match status" value="1"/>
</dbReference>
<evidence type="ECO:0000313" key="2">
    <source>
        <dbReference type="Proteomes" id="UP000432089"/>
    </source>
</evidence>
<dbReference type="InterPro" id="IPR020835">
    <property type="entry name" value="Catalase_sf"/>
</dbReference>
<gene>
    <name evidence="1" type="ORF">F6X38_17925</name>
</gene>